<reference evidence="2 3" key="1">
    <citation type="journal article" date="2016" name="Sci. Rep.">
        <title>Peltaster fructicola genome reveals evolution from an invasive phytopathogen to an ectophytic parasite.</title>
        <authorList>
            <person name="Xu C."/>
            <person name="Chen H."/>
            <person name="Gleason M.L."/>
            <person name="Xu J.R."/>
            <person name="Liu H."/>
            <person name="Zhang R."/>
            <person name="Sun G."/>
        </authorList>
    </citation>
    <scope>NUCLEOTIDE SEQUENCE [LARGE SCALE GENOMIC DNA]</scope>
    <source>
        <strain evidence="2 3">LNHT1506</strain>
    </source>
</reference>
<accession>A0A6H0XPE2</accession>
<name>A0A6H0XPE2_9PEZI</name>
<keyword evidence="3" id="KW-1185">Reference proteome</keyword>
<sequence length="205" mass="24058">MTWIIPRLTSQRSMLLSLPAELRERIFEFALMSEKPLVTFHIDEYQQEDYQEARQPPLLTVSRQIRQEALPLFYASNDFIFFTEGRKADESCCWVKSIQPYLDHLRGVTFWIRHISSMPTHIASRGAIAVTMHFAPRREVWSVCPQWRWISPLRKHDDAEVDAEFLIHKLQSLVDARADQQSSESFTALTGSLRKSYVDHKMHHT</sequence>
<dbReference type="OrthoDB" id="5272396at2759"/>
<dbReference type="InterPro" id="IPR038883">
    <property type="entry name" value="AN11006-like"/>
</dbReference>
<dbReference type="Pfam" id="PF20150">
    <property type="entry name" value="2EXR"/>
    <property type="match status" value="1"/>
</dbReference>
<dbReference type="InterPro" id="IPR045518">
    <property type="entry name" value="2EXR"/>
</dbReference>
<protein>
    <recommendedName>
        <fullName evidence="1">2EXR domain-containing protein</fullName>
    </recommendedName>
</protein>
<dbReference type="PANTHER" id="PTHR42085:SF1">
    <property type="entry name" value="F-BOX DOMAIN-CONTAINING PROTEIN"/>
    <property type="match status" value="1"/>
</dbReference>
<evidence type="ECO:0000313" key="3">
    <source>
        <dbReference type="Proteomes" id="UP000503462"/>
    </source>
</evidence>
<dbReference type="PANTHER" id="PTHR42085">
    <property type="entry name" value="F-BOX DOMAIN-CONTAINING PROTEIN"/>
    <property type="match status" value="1"/>
</dbReference>
<dbReference type="Proteomes" id="UP000503462">
    <property type="component" value="Chromosome 1"/>
</dbReference>
<feature type="domain" description="2EXR" evidence="1">
    <location>
        <begin position="17"/>
        <end position="77"/>
    </location>
</feature>
<dbReference type="AlphaFoldDB" id="A0A6H0XPE2"/>
<proteinExistence type="predicted"/>
<dbReference type="EMBL" id="CP051139">
    <property type="protein sequence ID" value="QIW96488.1"/>
    <property type="molecule type" value="Genomic_DNA"/>
</dbReference>
<evidence type="ECO:0000259" key="1">
    <source>
        <dbReference type="Pfam" id="PF20150"/>
    </source>
</evidence>
<gene>
    <name evidence="2" type="ORF">AMS68_002006</name>
</gene>
<organism evidence="2 3">
    <name type="scientific">Peltaster fructicola</name>
    <dbReference type="NCBI Taxonomy" id="286661"/>
    <lineage>
        <taxon>Eukaryota</taxon>
        <taxon>Fungi</taxon>
        <taxon>Dikarya</taxon>
        <taxon>Ascomycota</taxon>
        <taxon>Pezizomycotina</taxon>
        <taxon>Dothideomycetes</taxon>
        <taxon>Dothideomycetes incertae sedis</taxon>
        <taxon>Peltaster</taxon>
    </lineage>
</organism>
<evidence type="ECO:0000313" key="2">
    <source>
        <dbReference type="EMBL" id="QIW96488.1"/>
    </source>
</evidence>